<comment type="caution">
    <text evidence="11">The sequence shown here is derived from an EMBL/GenBank/DDBJ whole genome shotgun (WGS) entry which is preliminary data.</text>
</comment>
<dbReference type="EMBL" id="MFLD01000034">
    <property type="protein sequence ID" value="OGG58802.1"/>
    <property type="molecule type" value="Genomic_DNA"/>
</dbReference>
<dbReference type="InterPro" id="IPR014721">
    <property type="entry name" value="Ribsml_uS5_D2-typ_fold_subgr"/>
</dbReference>
<dbReference type="Gene3D" id="3.30.230.10">
    <property type="match status" value="1"/>
</dbReference>
<keyword evidence="7" id="KW-0460">Magnesium</keyword>
<evidence type="ECO:0000256" key="8">
    <source>
        <dbReference type="ARBA" id="ARBA00023098"/>
    </source>
</evidence>
<dbReference type="GO" id="GO:0019287">
    <property type="term" value="P:isopentenyl diphosphate biosynthetic process, mevalonate pathway"/>
    <property type="evidence" value="ECO:0007669"/>
    <property type="project" value="UniProtKB-UniPathway"/>
</dbReference>
<evidence type="ECO:0000256" key="7">
    <source>
        <dbReference type="ARBA" id="ARBA00022842"/>
    </source>
</evidence>
<feature type="domain" description="GHMP kinase N-terminal" evidence="10">
    <location>
        <begin position="68"/>
        <end position="108"/>
    </location>
</feature>
<dbReference type="SUPFAM" id="SSF54211">
    <property type="entry name" value="Ribosomal protein S5 domain 2-like"/>
    <property type="match status" value="1"/>
</dbReference>
<sequence length="281" mass="30169">MTRNSFAPGKIILSGEYAVIFGYAGIAVPSSIGIEAVFEEDSACENILLTWKDADEKRAILYAEKIVALCHNKNPELRGRLVIHANLPLGKGMGSSTALVIAITRALLGESAREEALFIENILSPGNSGFDFATIWENVTVLFRKGTGPKPIDLPKDILIDALLIDTGLPNESTTELVAWMRTRETEVRETLKNIDNCTDRIVRGEPLDLVMRDHNKAQVSLGVVPSDVQALISDIEQVGGSAKVIGAGSRVGGAGMVLALGDQKEILGIAGRRNLPIMGL</sequence>
<keyword evidence="1" id="KW-0963">Cytoplasm</keyword>
<dbReference type="Pfam" id="PF00288">
    <property type="entry name" value="GHMP_kinases_N"/>
    <property type="match status" value="1"/>
</dbReference>
<dbReference type="InterPro" id="IPR006205">
    <property type="entry name" value="Mev_gal_kin"/>
</dbReference>
<keyword evidence="4" id="KW-0547">Nucleotide-binding</keyword>
<dbReference type="Proteomes" id="UP000178042">
    <property type="component" value="Unassembled WGS sequence"/>
</dbReference>
<proteinExistence type="predicted"/>
<dbReference type="Gene3D" id="3.30.70.890">
    <property type="entry name" value="GHMP kinase, C-terminal domain"/>
    <property type="match status" value="1"/>
</dbReference>
<dbReference type="PANTHER" id="PTHR43290">
    <property type="entry name" value="MEVALONATE KINASE"/>
    <property type="match status" value="1"/>
</dbReference>
<dbReference type="GO" id="GO:0005829">
    <property type="term" value="C:cytosol"/>
    <property type="evidence" value="ECO:0007669"/>
    <property type="project" value="TreeGrafter"/>
</dbReference>
<protein>
    <recommendedName>
        <fullName evidence="10">GHMP kinase N-terminal domain-containing protein</fullName>
    </recommendedName>
</protein>
<dbReference type="PANTHER" id="PTHR43290:SF2">
    <property type="entry name" value="MEVALONATE KINASE"/>
    <property type="match status" value="1"/>
</dbReference>
<gene>
    <name evidence="11" type="ORF">A3C86_02245</name>
</gene>
<dbReference type="InterPro" id="IPR006204">
    <property type="entry name" value="GHMP_kinase_N_dom"/>
</dbReference>
<dbReference type="PRINTS" id="PR00959">
    <property type="entry name" value="MEVGALKINASE"/>
</dbReference>
<keyword evidence="5" id="KW-0418">Kinase</keyword>
<evidence type="ECO:0000256" key="2">
    <source>
        <dbReference type="ARBA" id="ARBA00022516"/>
    </source>
</evidence>
<evidence type="ECO:0000256" key="4">
    <source>
        <dbReference type="ARBA" id="ARBA00022741"/>
    </source>
</evidence>
<organism evidence="11 12">
    <name type="scientific">Candidatus Kaiserbacteria bacterium RIFCSPHIGHO2_02_FULL_49_16</name>
    <dbReference type="NCBI Taxonomy" id="1798490"/>
    <lineage>
        <taxon>Bacteria</taxon>
        <taxon>Candidatus Kaiseribacteriota</taxon>
    </lineage>
</organism>
<evidence type="ECO:0000256" key="3">
    <source>
        <dbReference type="ARBA" id="ARBA00022679"/>
    </source>
</evidence>
<evidence type="ECO:0000256" key="5">
    <source>
        <dbReference type="ARBA" id="ARBA00022777"/>
    </source>
</evidence>
<reference evidence="11 12" key="1">
    <citation type="journal article" date="2016" name="Nat. Commun.">
        <title>Thousands of microbial genomes shed light on interconnected biogeochemical processes in an aquifer system.</title>
        <authorList>
            <person name="Anantharaman K."/>
            <person name="Brown C.T."/>
            <person name="Hug L.A."/>
            <person name="Sharon I."/>
            <person name="Castelle C.J."/>
            <person name="Probst A.J."/>
            <person name="Thomas B.C."/>
            <person name="Singh A."/>
            <person name="Wilkins M.J."/>
            <person name="Karaoz U."/>
            <person name="Brodie E.L."/>
            <person name="Williams K.H."/>
            <person name="Hubbard S.S."/>
            <person name="Banfield J.F."/>
        </authorList>
    </citation>
    <scope>NUCLEOTIDE SEQUENCE [LARGE SCALE GENOMIC DNA]</scope>
</reference>
<name>A0A1F6DCR8_9BACT</name>
<dbReference type="AlphaFoldDB" id="A0A1F6DCR8"/>
<comment type="pathway">
    <text evidence="9">Isoprenoid biosynthesis; isopentenyl diphosphate biosynthesis via mevalonate pathway; isopentenyl diphosphate from (R)-mevalonate: step 1/3.</text>
</comment>
<dbReference type="InterPro" id="IPR020568">
    <property type="entry name" value="Ribosomal_Su5_D2-typ_SF"/>
</dbReference>
<dbReference type="InterPro" id="IPR036554">
    <property type="entry name" value="GHMP_kinase_C_sf"/>
</dbReference>
<evidence type="ECO:0000256" key="9">
    <source>
        <dbReference type="ARBA" id="ARBA00029438"/>
    </source>
</evidence>
<dbReference type="GO" id="GO:0004496">
    <property type="term" value="F:mevalonate kinase activity"/>
    <property type="evidence" value="ECO:0007669"/>
    <property type="project" value="InterPro"/>
</dbReference>
<evidence type="ECO:0000313" key="12">
    <source>
        <dbReference type="Proteomes" id="UP000178042"/>
    </source>
</evidence>
<dbReference type="GO" id="GO:0005524">
    <property type="term" value="F:ATP binding"/>
    <property type="evidence" value="ECO:0007669"/>
    <property type="project" value="UniProtKB-KW"/>
</dbReference>
<evidence type="ECO:0000259" key="10">
    <source>
        <dbReference type="Pfam" id="PF00288"/>
    </source>
</evidence>
<evidence type="ECO:0000256" key="1">
    <source>
        <dbReference type="ARBA" id="ARBA00022490"/>
    </source>
</evidence>
<keyword evidence="2" id="KW-0444">Lipid biosynthesis</keyword>
<evidence type="ECO:0000313" key="11">
    <source>
        <dbReference type="EMBL" id="OGG58802.1"/>
    </source>
</evidence>
<keyword evidence="3" id="KW-0808">Transferase</keyword>
<keyword evidence="6" id="KW-0067">ATP-binding</keyword>
<dbReference type="UniPathway" id="UPA00057">
    <property type="reaction ID" value="UER00098"/>
</dbReference>
<accession>A0A1F6DCR8</accession>
<evidence type="ECO:0000256" key="6">
    <source>
        <dbReference type="ARBA" id="ARBA00022840"/>
    </source>
</evidence>
<keyword evidence="8" id="KW-0443">Lipid metabolism</keyword>